<dbReference type="SMART" id="SM00198">
    <property type="entry name" value="SCP"/>
    <property type="match status" value="1"/>
</dbReference>
<dbReference type="AlphaFoldDB" id="A0A0N4XPD4"/>
<reference evidence="4" key="1">
    <citation type="submission" date="2017-02" db="UniProtKB">
        <authorList>
            <consortium name="WormBaseParasite"/>
        </authorList>
    </citation>
    <scope>IDENTIFICATION</scope>
</reference>
<dbReference type="InterPro" id="IPR035940">
    <property type="entry name" value="CAP_sf"/>
</dbReference>
<name>A0A0N4XPD4_NIPBR</name>
<gene>
    <name evidence="2" type="ORF">NBR_LOCUS4386</name>
</gene>
<evidence type="ECO:0000313" key="3">
    <source>
        <dbReference type="Proteomes" id="UP000271162"/>
    </source>
</evidence>
<protein>
    <submittedName>
        <fullName evidence="4">SCP domain-containing protein</fullName>
    </submittedName>
</protein>
<dbReference type="Proteomes" id="UP000271162">
    <property type="component" value="Unassembled WGS sequence"/>
</dbReference>
<accession>A0A0N4XPD4</accession>
<evidence type="ECO:0000313" key="2">
    <source>
        <dbReference type="EMBL" id="VDL67975.1"/>
    </source>
</evidence>
<proteinExistence type="predicted"/>
<dbReference type="EMBL" id="UYSL01008078">
    <property type="protein sequence ID" value="VDL67975.1"/>
    <property type="molecule type" value="Genomic_DNA"/>
</dbReference>
<evidence type="ECO:0000259" key="1">
    <source>
        <dbReference type="SMART" id="SM00198"/>
    </source>
</evidence>
<feature type="domain" description="SCP" evidence="1">
    <location>
        <begin position="52"/>
        <end position="204"/>
    </location>
</feature>
<reference evidence="2 3" key="2">
    <citation type="submission" date="2018-11" db="EMBL/GenBank/DDBJ databases">
        <authorList>
            <consortium name="Pathogen Informatics"/>
        </authorList>
    </citation>
    <scope>NUCLEOTIDE SEQUENCE [LARGE SCALE GENOMIC DNA]</scope>
</reference>
<sequence length="204" mass="23974">NDNNDYTCNNNHYYYTEDNNNNNYYYTEDNDHNDYTYNNDDNNYYNDKTYNNYNNDNYDNYDGRMNLAAGKIQKNNGNLLPQAADMLKLRYGCGLEKQAKQQAETCSGVGSNLLGTKENFHRVPTSEASTEMQALQIATRYWWKSVRLVPGIGMKVTFRAHHQNSRIRFFTLMGWHTLKRIGCYVARCNASFDVVCRYRPRFVF</sequence>
<dbReference type="SUPFAM" id="SSF55797">
    <property type="entry name" value="PR-1-like"/>
    <property type="match status" value="1"/>
</dbReference>
<evidence type="ECO:0000313" key="4">
    <source>
        <dbReference type="WBParaSite" id="NBR_0000438601-mRNA-1"/>
    </source>
</evidence>
<dbReference type="CDD" id="cd05380">
    <property type="entry name" value="CAP_euk"/>
    <property type="match status" value="1"/>
</dbReference>
<dbReference type="InterPro" id="IPR014044">
    <property type="entry name" value="CAP_dom"/>
</dbReference>
<dbReference type="Gene3D" id="3.40.33.10">
    <property type="entry name" value="CAP"/>
    <property type="match status" value="1"/>
</dbReference>
<dbReference type="WBParaSite" id="NBR_0000438601-mRNA-1">
    <property type="protein sequence ID" value="NBR_0000438601-mRNA-1"/>
    <property type="gene ID" value="NBR_0000438601"/>
</dbReference>
<organism evidence="4">
    <name type="scientific">Nippostrongylus brasiliensis</name>
    <name type="common">Rat hookworm</name>
    <dbReference type="NCBI Taxonomy" id="27835"/>
    <lineage>
        <taxon>Eukaryota</taxon>
        <taxon>Metazoa</taxon>
        <taxon>Ecdysozoa</taxon>
        <taxon>Nematoda</taxon>
        <taxon>Chromadorea</taxon>
        <taxon>Rhabditida</taxon>
        <taxon>Rhabditina</taxon>
        <taxon>Rhabditomorpha</taxon>
        <taxon>Strongyloidea</taxon>
        <taxon>Heligmosomidae</taxon>
        <taxon>Nippostrongylus</taxon>
    </lineage>
</organism>
<keyword evidence="3" id="KW-1185">Reference proteome</keyword>
<dbReference type="Pfam" id="PF00188">
    <property type="entry name" value="CAP"/>
    <property type="match status" value="1"/>
</dbReference>